<evidence type="ECO:0000256" key="5">
    <source>
        <dbReference type="ARBA" id="ARBA00022692"/>
    </source>
</evidence>
<keyword evidence="8 13" id="KW-0472">Membrane</keyword>
<feature type="transmembrane region" description="Helical" evidence="13">
    <location>
        <begin position="501"/>
        <end position="522"/>
    </location>
</feature>
<evidence type="ECO:0000256" key="13">
    <source>
        <dbReference type="SAM" id="Phobius"/>
    </source>
</evidence>
<evidence type="ECO:0000256" key="7">
    <source>
        <dbReference type="ARBA" id="ARBA00023065"/>
    </source>
</evidence>
<evidence type="ECO:0000256" key="9">
    <source>
        <dbReference type="ARBA" id="ARBA00023170"/>
    </source>
</evidence>
<feature type="domain" description="Ionotropic glutamate receptor L-glutamate and glycine-binding" evidence="14">
    <location>
        <begin position="302"/>
        <end position="365"/>
    </location>
</feature>
<proteinExistence type="inferred from homology"/>
<reference evidence="15" key="2">
    <citation type="submission" date="2022-06" db="UniProtKB">
        <authorList>
            <consortium name="EnsemblMetazoa"/>
        </authorList>
    </citation>
    <scope>IDENTIFICATION</scope>
    <source>
        <strain evidence="15">p50T (Dazao)</strain>
    </source>
</reference>
<evidence type="ECO:0000256" key="10">
    <source>
        <dbReference type="ARBA" id="ARBA00023180"/>
    </source>
</evidence>
<dbReference type="PANTHER" id="PTHR42643">
    <property type="entry name" value="IONOTROPIC RECEPTOR 20A-RELATED"/>
    <property type="match status" value="1"/>
</dbReference>
<evidence type="ECO:0000256" key="12">
    <source>
        <dbReference type="ARBA" id="ARBA00023303"/>
    </source>
</evidence>
<dbReference type="Gene3D" id="1.10.287.70">
    <property type="match status" value="1"/>
</dbReference>
<dbReference type="SMART" id="SM00918">
    <property type="entry name" value="Lig_chan-Glu_bd"/>
    <property type="match status" value="1"/>
</dbReference>
<evidence type="ECO:0000256" key="6">
    <source>
        <dbReference type="ARBA" id="ARBA00022989"/>
    </source>
</evidence>
<keyword evidence="7" id="KW-0406">Ion transport</keyword>
<keyword evidence="6 13" id="KW-1133">Transmembrane helix</keyword>
<comment type="subcellular location">
    <subcellularLocation>
        <location evidence="1">Cell membrane</location>
        <topology evidence="1">Multi-pass membrane protein</topology>
    </subcellularLocation>
</comment>
<evidence type="ECO:0000256" key="1">
    <source>
        <dbReference type="ARBA" id="ARBA00004651"/>
    </source>
</evidence>
<feature type="transmembrane region" description="Helical" evidence="13">
    <location>
        <begin position="418"/>
        <end position="441"/>
    </location>
</feature>
<dbReference type="SUPFAM" id="SSF53850">
    <property type="entry name" value="Periplasmic binding protein-like II"/>
    <property type="match status" value="1"/>
</dbReference>
<keyword evidence="4" id="KW-1003">Cell membrane</keyword>
<keyword evidence="16" id="KW-1185">Reference proteome</keyword>
<keyword evidence="11" id="KW-1071">Ligand-gated ion channel</keyword>
<dbReference type="Pfam" id="PF00060">
    <property type="entry name" value="Lig_chan"/>
    <property type="match status" value="1"/>
</dbReference>
<dbReference type="EnsemblMetazoa" id="XM_038013299.1">
    <property type="protein sequence ID" value="XP_037869227.1"/>
    <property type="gene ID" value="LOC101746636"/>
</dbReference>
<accession>A0A8R2LXY6</accession>
<dbReference type="InterPro" id="IPR052192">
    <property type="entry name" value="Insect_Ionotropic_Sensory_Rcpt"/>
</dbReference>
<name>A0A8R2LXY6_BOMMO</name>
<organism evidence="15 16">
    <name type="scientific">Bombyx mori</name>
    <name type="common">Silk moth</name>
    <dbReference type="NCBI Taxonomy" id="7091"/>
    <lineage>
        <taxon>Eukaryota</taxon>
        <taxon>Metazoa</taxon>
        <taxon>Ecdysozoa</taxon>
        <taxon>Arthropoda</taxon>
        <taxon>Hexapoda</taxon>
        <taxon>Insecta</taxon>
        <taxon>Pterygota</taxon>
        <taxon>Neoptera</taxon>
        <taxon>Endopterygota</taxon>
        <taxon>Lepidoptera</taxon>
        <taxon>Glossata</taxon>
        <taxon>Ditrysia</taxon>
        <taxon>Bombycoidea</taxon>
        <taxon>Bombycidae</taxon>
        <taxon>Bombycinae</taxon>
        <taxon>Bombyx</taxon>
    </lineage>
</organism>
<dbReference type="Pfam" id="PF10613">
    <property type="entry name" value="Lig_chan-Glu_bd"/>
    <property type="match status" value="1"/>
</dbReference>
<protein>
    <recommendedName>
        <fullName evidence="14">Ionotropic glutamate receptor L-glutamate and glycine-binding domain-containing protein</fullName>
    </recommendedName>
</protein>
<keyword evidence="12" id="KW-0407">Ion channel</keyword>
<evidence type="ECO:0000256" key="2">
    <source>
        <dbReference type="ARBA" id="ARBA00008685"/>
    </source>
</evidence>
<dbReference type="GO" id="GO:0050906">
    <property type="term" value="P:detection of stimulus involved in sensory perception"/>
    <property type="evidence" value="ECO:0007669"/>
    <property type="project" value="UniProtKB-ARBA"/>
</dbReference>
<comment type="similarity">
    <text evidence="2">Belongs to the glutamate-gated ion channel (TC 1.A.10.1) family.</text>
</comment>
<keyword evidence="10" id="KW-0325">Glycoprotein</keyword>
<feature type="transmembrane region" description="Helical" evidence="13">
    <location>
        <begin position="700"/>
        <end position="725"/>
    </location>
</feature>
<evidence type="ECO:0000256" key="4">
    <source>
        <dbReference type="ARBA" id="ARBA00022475"/>
    </source>
</evidence>
<dbReference type="InterPro" id="IPR019594">
    <property type="entry name" value="Glu/Gly-bd"/>
</dbReference>
<evidence type="ECO:0000256" key="11">
    <source>
        <dbReference type="ARBA" id="ARBA00023286"/>
    </source>
</evidence>
<evidence type="ECO:0000256" key="8">
    <source>
        <dbReference type="ARBA" id="ARBA00023136"/>
    </source>
</evidence>
<evidence type="ECO:0000256" key="3">
    <source>
        <dbReference type="ARBA" id="ARBA00022448"/>
    </source>
</evidence>
<evidence type="ECO:0000313" key="16">
    <source>
        <dbReference type="Proteomes" id="UP000005204"/>
    </source>
</evidence>
<keyword evidence="9" id="KW-0675">Receptor</keyword>
<feature type="transmembrane region" description="Helical" evidence="13">
    <location>
        <begin position="462"/>
        <end position="481"/>
    </location>
</feature>
<dbReference type="Gene3D" id="3.40.190.10">
    <property type="entry name" value="Periplasmic binding protein-like II"/>
    <property type="match status" value="1"/>
</dbReference>
<sequence>MAGTIMPLTLFSRSPRSGKTSRSLWAIIPPQKVCYLIENIDSISFISFQLQQAINVGTKQHFEFSKQNINLKLRAPISRAVSKASPILEDIYEQKDLEFVLVDLLNHAGRYHDFTCVAVICDAIYYNVFDGAFFKRIDTVPFVMIVVEEYDDLLSPNFDILEALREARRDGCNMYIILLANGLQAARLLKFGDRHRVLDTRAKYIILHDYRLFHSDLHYLWKRIVNVIFLKHHRKIGSVAKSQAWFDLSTVPFPNPIKGVFVPRRVDLWKSGKFHYNTVPFADKTSNLNDEVLHVVYLDHVPSVVVVNSNETGQIGGVEIEIINTLSEKMNFRPKLYQPMNVELHKWGQKQPNGSFSGLLGEMVNGRADLALGNLQYTPYHLELIDLSIPYTSQCWTFLTPEALTDNSWKTLLLPFKLYMWIAVLLVLLITGTIFYGLARYQTYLHGLKRQEENEKADSKPVGLYLFGEIINSILYTYGMLLVVSLPKLPTGWSIRFLTGWYWLYCILLVVSYRASMTAILANPAPRVTIDTLVELAASKLTCGGWGIETKNFFQDSLDEIGQKISDRFEISNDPNIAADKVAQGTFAYYDNKNFLKYITVRRQNGFIMETIDNTTNFTSISTKSNNERNLHIMSDCVVNIPISIGFHKNSPLKPLTDIYITRIVEVGLVEKWLNDAMYTIKTLETNEEEIKALMNLKKLYGAFIALAIGYFLSVMCLIGELAHWNCVVKKDPNYDKYALHKYYEKINKKQ</sequence>
<dbReference type="AlphaFoldDB" id="A0A8R2LXY6"/>
<dbReference type="InterPro" id="IPR001320">
    <property type="entry name" value="Iontro_rcpt_C"/>
</dbReference>
<keyword evidence="3" id="KW-0813">Transport</keyword>
<dbReference type="GO" id="GO:0015276">
    <property type="term" value="F:ligand-gated monoatomic ion channel activity"/>
    <property type="evidence" value="ECO:0007669"/>
    <property type="project" value="InterPro"/>
</dbReference>
<dbReference type="PANTHER" id="PTHR42643:SF35">
    <property type="entry name" value="IONOTROPIC RECEPTOR 68A, ISOFORM A"/>
    <property type="match status" value="1"/>
</dbReference>
<evidence type="ECO:0000259" key="14">
    <source>
        <dbReference type="SMART" id="SM00918"/>
    </source>
</evidence>
<keyword evidence="5 13" id="KW-0812">Transmembrane</keyword>
<dbReference type="GO" id="GO:0005886">
    <property type="term" value="C:plasma membrane"/>
    <property type="evidence" value="ECO:0007669"/>
    <property type="project" value="UniProtKB-SubCell"/>
</dbReference>
<evidence type="ECO:0000313" key="15">
    <source>
        <dbReference type="EnsemblMetazoa" id="XP_037869227.1"/>
    </source>
</evidence>
<dbReference type="Proteomes" id="UP000005204">
    <property type="component" value="Unassembled WGS sequence"/>
</dbReference>
<reference evidence="16" key="1">
    <citation type="journal article" date="2008" name="Insect Biochem. Mol. Biol.">
        <title>The genome of a lepidopteran model insect, the silkworm Bombyx mori.</title>
        <authorList>
            <consortium name="International Silkworm Genome Consortium"/>
        </authorList>
    </citation>
    <scope>NUCLEOTIDE SEQUENCE [LARGE SCALE GENOMIC DNA]</scope>
    <source>
        <strain evidence="16">p50T</strain>
    </source>
</reference>